<name>A0A0C1MJM6_9GAMM</name>
<dbReference type="InterPro" id="IPR039426">
    <property type="entry name" value="TonB-dep_rcpt-like"/>
</dbReference>
<evidence type="ECO:0000256" key="10">
    <source>
        <dbReference type="ARBA" id="ARBA00023077"/>
    </source>
</evidence>
<dbReference type="Pfam" id="PF00593">
    <property type="entry name" value="TonB_dep_Rec_b-barrel"/>
    <property type="match status" value="1"/>
</dbReference>
<feature type="domain" description="TonB-dependent receptor-like beta-barrel" evidence="18">
    <location>
        <begin position="230"/>
        <end position="665"/>
    </location>
</feature>
<comment type="similarity">
    <text evidence="2 14 16">Belongs to the TonB-dependent receptor family.</text>
</comment>
<evidence type="ECO:0000256" key="17">
    <source>
        <dbReference type="SAM" id="SignalP"/>
    </source>
</evidence>
<dbReference type="GO" id="GO:0015344">
    <property type="term" value="F:siderophore uptake transmembrane transporter activity"/>
    <property type="evidence" value="ECO:0007669"/>
    <property type="project" value="TreeGrafter"/>
</dbReference>
<evidence type="ECO:0000256" key="3">
    <source>
        <dbReference type="ARBA" id="ARBA00022448"/>
    </source>
</evidence>
<keyword evidence="3 14" id="KW-0813">Transport</keyword>
<dbReference type="PANTHER" id="PTHR32552:SF74">
    <property type="entry name" value="HYDROXAMATE SIDEROPHORE RECEPTOR FHUE"/>
    <property type="match status" value="1"/>
</dbReference>
<accession>A0A0C1MJM6</accession>
<comment type="caution">
    <text evidence="20">The sequence shown here is derived from an EMBL/GenBank/DDBJ whole genome shotgun (WGS) entry which is preliminary data.</text>
</comment>
<sequence>MKQYSMIAKAVCIGLLASSSSVVLADDAKLDMERIEVVGKHHRDVGATGLPLAIGDTPQSISVIDREFMDFHDINSIGDALTHSAGVYSETSLDSRERFVFARGFEMNRFLIDGMGTAARPLQATLLDTSIFETVEVIRGSTGMLQEVGQPSGTVNLVQKRAYNGTGGYVTAEYGSWNKMRGEADFNTTLTDSGSVRARAVVAIEDTDSFVERYNADRKTFYTTLSADITDALQVSVFASYQDDGQSAKSDGLPLQFANGDPIQIGIEANIYPDWGTQDSTQENLTGELRYEINDDWSVVAKLHHSTLDEEKVFAGLDWHPAPTGDYALFTYETDSDFETDRAEIGVNGQFDLFGQTHTVNFTLADTNFEELAYTFRPLSRVTGNLGAEHRNESPEPKPAKPEYNYAQPQLRSAEIGSQSARVALNLQLLDNFNVLLGANRKDIDSYSLNNGTVTDETFSDTSLYYGGVYKINEQAVVYASYTDIFDQPQQYNKAGALLDPLRGENQEVGFRYSNTDNTLSLDVAYFNITQENYGVVAGKHSDGNVYYIGQSGIESEGYEVEVSGYFTDQWFASLSFSDTDVTNPNELAGRVSRVVPDRIASFSTFYEFDKLRVGGYINYAGEREGFIGLGPYEYVPVDSHVLAGFSAYYEFNESLSAKFNIHNLFDKEYDAKIAFISVRPGDPRNFSAQVTYTF</sequence>
<dbReference type="InterPro" id="IPR037066">
    <property type="entry name" value="Plug_dom_sf"/>
</dbReference>
<comment type="subcellular location">
    <subcellularLocation>
        <location evidence="1 14">Cell outer membrane</location>
        <topology evidence="1 14">Multi-pass membrane protein</topology>
    </subcellularLocation>
</comment>
<evidence type="ECO:0000313" key="21">
    <source>
        <dbReference type="Proteomes" id="UP000031327"/>
    </source>
</evidence>
<dbReference type="RefSeq" id="WP_039611495.1">
    <property type="nucleotide sequence ID" value="NZ_JWIC01000010.1"/>
</dbReference>
<dbReference type="GO" id="GO:0009279">
    <property type="term" value="C:cell outer membrane"/>
    <property type="evidence" value="ECO:0007669"/>
    <property type="project" value="UniProtKB-SubCell"/>
</dbReference>
<evidence type="ECO:0000256" key="15">
    <source>
        <dbReference type="PROSITE-ProRule" id="PRU10144"/>
    </source>
</evidence>
<evidence type="ECO:0000259" key="19">
    <source>
        <dbReference type="Pfam" id="PF07715"/>
    </source>
</evidence>
<evidence type="ECO:0000256" key="4">
    <source>
        <dbReference type="ARBA" id="ARBA00022452"/>
    </source>
</evidence>
<organism evidence="20 21">
    <name type="scientific">Pseudoalteromonas luteoviolacea</name>
    <dbReference type="NCBI Taxonomy" id="43657"/>
    <lineage>
        <taxon>Bacteria</taxon>
        <taxon>Pseudomonadati</taxon>
        <taxon>Pseudomonadota</taxon>
        <taxon>Gammaproteobacteria</taxon>
        <taxon>Alteromonadales</taxon>
        <taxon>Pseudoalteromonadaceae</taxon>
        <taxon>Pseudoalteromonas</taxon>
    </lineage>
</organism>
<dbReference type="OrthoDB" id="8663017at2"/>
<dbReference type="AlphaFoldDB" id="A0A0C1MJM6"/>
<keyword evidence="6 14" id="KW-0812">Transmembrane</keyword>
<dbReference type="CDD" id="cd01347">
    <property type="entry name" value="ligand_gated_channel"/>
    <property type="match status" value="1"/>
</dbReference>
<evidence type="ECO:0000256" key="8">
    <source>
        <dbReference type="ARBA" id="ARBA00023004"/>
    </source>
</evidence>
<evidence type="ECO:0000256" key="13">
    <source>
        <dbReference type="ARBA" id="ARBA00023237"/>
    </source>
</evidence>
<dbReference type="Gene3D" id="2.170.130.10">
    <property type="entry name" value="TonB-dependent receptor, plug domain"/>
    <property type="match status" value="1"/>
</dbReference>
<keyword evidence="10 16" id="KW-0798">TonB box</keyword>
<protein>
    <recommendedName>
        <fullName evidence="22">TonB-dependent siderophore receptor</fullName>
    </recommendedName>
</protein>
<keyword evidence="11 14" id="KW-0472">Membrane</keyword>
<dbReference type="Gene3D" id="2.40.170.20">
    <property type="entry name" value="TonB-dependent receptor, beta-barrel domain"/>
    <property type="match status" value="1"/>
</dbReference>
<feature type="domain" description="TonB-dependent receptor plug" evidence="19">
    <location>
        <begin position="56"/>
        <end position="154"/>
    </location>
</feature>
<evidence type="ECO:0000256" key="9">
    <source>
        <dbReference type="ARBA" id="ARBA00023065"/>
    </source>
</evidence>
<reference evidence="20 21" key="1">
    <citation type="submission" date="2014-12" db="EMBL/GenBank/DDBJ databases">
        <title>Draft Genome Sequence of Pseudoalteromonas luteoviolacea HI1.</title>
        <authorList>
            <person name="Asahina A.Y."/>
            <person name="Hadfield M.G."/>
        </authorList>
    </citation>
    <scope>NUCLEOTIDE SEQUENCE [LARGE SCALE GENOMIC DNA]</scope>
    <source>
        <strain evidence="20 21">HI1</strain>
    </source>
</reference>
<dbReference type="NCBIfam" id="TIGR01783">
    <property type="entry name" value="TonB-siderophor"/>
    <property type="match status" value="1"/>
</dbReference>
<evidence type="ECO:0000256" key="1">
    <source>
        <dbReference type="ARBA" id="ARBA00004571"/>
    </source>
</evidence>
<evidence type="ECO:0000256" key="2">
    <source>
        <dbReference type="ARBA" id="ARBA00009810"/>
    </source>
</evidence>
<evidence type="ECO:0008006" key="22">
    <source>
        <dbReference type="Google" id="ProtNLM"/>
    </source>
</evidence>
<keyword evidence="4 14" id="KW-1134">Transmembrane beta strand</keyword>
<dbReference type="Pfam" id="PF07715">
    <property type="entry name" value="Plug"/>
    <property type="match status" value="1"/>
</dbReference>
<keyword evidence="7 17" id="KW-0732">Signal</keyword>
<keyword evidence="5" id="KW-0410">Iron transport</keyword>
<evidence type="ECO:0000256" key="6">
    <source>
        <dbReference type="ARBA" id="ARBA00022692"/>
    </source>
</evidence>
<evidence type="ECO:0000259" key="18">
    <source>
        <dbReference type="Pfam" id="PF00593"/>
    </source>
</evidence>
<evidence type="ECO:0000256" key="7">
    <source>
        <dbReference type="ARBA" id="ARBA00022729"/>
    </source>
</evidence>
<keyword evidence="13 14" id="KW-0998">Cell outer membrane</keyword>
<evidence type="ECO:0000256" key="12">
    <source>
        <dbReference type="ARBA" id="ARBA00023170"/>
    </source>
</evidence>
<keyword evidence="8" id="KW-0408">Iron</keyword>
<dbReference type="SUPFAM" id="SSF56935">
    <property type="entry name" value="Porins"/>
    <property type="match status" value="1"/>
</dbReference>
<dbReference type="InterPro" id="IPR036942">
    <property type="entry name" value="Beta-barrel_TonB_sf"/>
</dbReference>
<dbReference type="InterPro" id="IPR012910">
    <property type="entry name" value="Plug_dom"/>
</dbReference>
<feature type="signal peptide" evidence="17">
    <location>
        <begin position="1"/>
        <end position="25"/>
    </location>
</feature>
<dbReference type="EMBL" id="JWIC01000010">
    <property type="protein sequence ID" value="KID54593.1"/>
    <property type="molecule type" value="Genomic_DNA"/>
</dbReference>
<dbReference type="PROSITE" id="PS01156">
    <property type="entry name" value="TONB_DEPENDENT_REC_2"/>
    <property type="match status" value="1"/>
</dbReference>
<dbReference type="InterPro" id="IPR010105">
    <property type="entry name" value="TonB_sidphr_rcpt"/>
</dbReference>
<dbReference type="PROSITE" id="PS52016">
    <property type="entry name" value="TONB_DEPENDENT_REC_3"/>
    <property type="match status" value="1"/>
</dbReference>
<keyword evidence="9" id="KW-0406">Ion transport</keyword>
<evidence type="ECO:0000256" key="16">
    <source>
        <dbReference type="RuleBase" id="RU003357"/>
    </source>
</evidence>
<proteinExistence type="inferred from homology"/>
<gene>
    <name evidence="20" type="ORF">JF50_21990</name>
</gene>
<dbReference type="InterPro" id="IPR000531">
    <property type="entry name" value="Beta-barrel_TonB"/>
</dbReference>
<evidence type="ECO:0000313" key="20">
    <source>
        <dbReference type="EMBL" id="KID54593.1"/>
    </source>
</evidence>
<dbReference type="Proteomes" id="UP000031327">
    <property type="component" value="Unassembled WGS sequence"/>
</dbReference>
<keyword evidence="12" id="KW-0675">Receptor</keyword>
<evidence type="ECO:0000256" key="5">
    <source>
        <dbReference type="ARBA" id="ARBA00022496"/>
    </source>
</evidence>
<dbReference type="InterPro" id="IPR010917">
    <property type="entry name" value="TonB_rcpt_CS"/>
</dbReference>
<dbReference type="GO" id="GO:0038023">
    <property type="term" value="F:signaling receptor activity"/>
    <property type="evidence" value="ECO:0007669"/>
    <property type="project" value="InterPro"/>
</dbReference>
<dbReference type="PANTHER" id="PTHR32552">
    <property type="entry name" value="FERRICHROME IRON RECEPTOR-RELATED"/>
    <property type="match status" value="1"/>
</dbReference>
<feature type="chain" id="PRO_5002135494" description="TonB-dependent siderophore receptor" evidence="17">
    <location>
        <begin position="26"/>
        <end position="695"/>
    </location>
</feature>
<dbReference type="GO" id="GO:0015891">
    <property type="term" value="P:siderophore transport"/>
    <property type="evidence" value="ECO:0007669"/>
    <property type="project" value="InterPro"/>
</dbReference>
<evidence type="ECO:0000256" key="11">
    <source>
        <dbReference type="ARBA" id="ARBA00023136"/>
    </source>
</evidence>
<evidence type="ECO:0000256" key="14">
    <source>
        <dbReference type="PROSITE-ProRule" id="PRU01360"/>
    </source>
</evidence>
<feature type="short sequence motif" description="TonB C-terminal box" evidence="15">
    <location>
        <begin position="678"/>
        <end position="695"/>
    </location>
</feature>